<sequence>MSSPAGEGSKKELAAESKAATVSSQTTHARRCLCSPTKHRGSFRCRLHRSSSSARLLRSMSMPASKPAAEQLGSKPLETT</sequence>
<dbReference type="PANTHER" id="PTHR33132:SF142">
    <property type="entry name" value="SERINE-RICH PROTEIN-LIKE PROTEIN"/>
    <property type="match status" value="1"/>
</dbReference>
<organism evidence="2 3">
    <name type="scientific">Ananas comosus</name>
    <name type="common">Pineapple</name>
    <name type="synonym">Ananas ananas</name>
    <dbReference type="NCBI Taxonomy" id="4615"/>
    <lineage>
        <taxon>Eukaryota</taxon>
        <taxon>Viridiplantae</taxon>
        <taxon>Streptophyta</taxon>
        <taxon>Embryophyta</taxon>
        <taxon>Tracheophyta</taxon>
        <taxon>Spermatophyta</taxon>
        <taxon>Magnoliopsida</taxon>
        <taxon>Liliopsida</taxon>
        <taxon>Poales</taxon>
        <taxon>Bromeliaceae</taxon>
        <taxon>Bromelioideae</taxon>
        <taxon>Ananas</taxon>
    </lineage>
</organism>
<gene>
    <name evidence="2" type="ORF">ACMD2_24081</name>
</gene>
<dbReference type="EMBL" id="LSRQ01008065">
    <property type="protein sequence ID" value="OAY64284.1"/>
    <property type="molecule type" value="Genomic_DNA"/>
</dbReference>
<dbReference type="PANTHER" id="PTHR33132">
    <property type="entry name" value="OSJNBB0118P14.9 PROTEIN"/>
    <property type="match status" value="1"/>
</dbReference>
<dbReference type="Proteomes" id="UP000092600">
    <property type="component" value="Unassembled WGS sequence"/>
</dbReference>
<reference evidence="2 3" key="1">
    <citation type="journal article" date="2016" name="DNA Res.">
        <title>The draft genome of MD-2 pineapple using hybrid error correction of long reads.</title>
        <authorList>
            <person name="Redwan R.M."/>
            <person name="Saidin A."/>
            <person name="Kumar S.V."/>
        </authorList>
    </citation>
    <scope>NUCLEOTIDE SEQUENCE [LARGE SCALE GENOMIC DNA]</scope>
    <source>
        <strain evidence="3">cv. MD2</strain>
        <tissue evidence="2">Leaf</tissue>
    </source>
</reference>
<feature type="region of interest" description="Disordered" evidence="1">
    <location>
        <begin position="45"/>
        <end position="80"/>
    </location>
</feature>
<protein>
    <submittedName>
        <fullName evidence="2">Uncharacterized protein</fullName>
    </submittedName>
</protein>
<feature type="region of interest" description="Disordered" evidence="1">
    <location>
        <begin position="1"/>
        <end position="32"/>
    </location>
</feature>
<comment type="caution">
    <text evidence="2">The sequence shown here is derived from an EMBL/GenBank/DDBJ whole genome shotgun (WGS) entry which is preliminary data.</text>
</comment>
<evidence type="ECO:0000313" key="2">
    <source>
        <dbReference type="EMBL" id="OAY64284.1"/>
    </source>
</evidence>
<feature type="compositionally biased region" description="Low complexity" evidence="1">
    <location>
        <begin position="50"/>
        <end position="61"/>
    </location>
</feature>
<evidence type="ECO:0000313" key="3">
    <source>
        <dbReference type="Proteomes" id="UP000092600"/>
    </source>
</evidence>
<proteinExistence type="predicted"/>
<accession>A0A199UHS1</accession>
<dbReference type="Gramene" id="Aco030719.1.mrna1">
    <property type="protein sequence ID" value="Aco030719.1.mrna1.cds1"/>
    <property type="gene ID" value="Aco030719.1.path1"/>
</dbReference>
<evidence type="ECO:0000256" key="1">
    <source>
        <dbReference type="SAM" id="MobiDB-lite"/>
    </source>
</evidence>
<name>A0A199UHS1_ANACO</name>
<dbReference type="AlphaFoldDB" id="A0A199UHS1"/>